<dbReference type="GO" id="GO:0005524">
    <property type="term" value="F:ATP binding"/>
    <property type="evidence" value="ECO:0007669"/>
    <property type="project" value="UniProtKB-KW"/>
</dbReference>
<evidence type="ECO:0000256" key="6">
    <source>
        <dbReference type="PROSITE-ProRule" id="PRU01250"/>
    </source>
</evidence>
<dbReference type="FunFam" id="1.10.8.60:FF:000002">
    <property type="entry name" value="ATP-dependent Clp protease ATP-binding subunit ClpX"/>
    <property type="match status" value="1"/>
</dbReference>
<dbReference type="InterPro" id="IPR019489">
    <property type="entry name" value="Clp_ATPase_C"/>
</dbReference>
<comment type="caution">
    <text evidence="8">The sequence shown here is derived from an EMBL/GenBank/DDBJ whole genome shotgun (WGS) entry which is preliminary data.</text>
</comment>
<keyword evidence="2" id="KW-0547">Nucleotide-binding</keyword>
<evidence type="ECO:0000256" key="2">
    <source>
        <dbReference type="ARBA" id="ARBA00022741"/>
    </source>
</evidence>
<evidence type="ECO:0000313" key="9">
    <source>
        <dbReference type="Proteomes" id="UP000003374"/>
    </source>
</evidence>
<dbReference type="Gene3D" id="1.10.8.60">
    <property type="match status" value="1"/>
</dbReference>
<dbReference type="PANTHER" id="PTHR48102">
    <property type="entry name" value="ATP-DEPENDENT CLP PROTEASE ATP-BINDING SUBUNIT CLPX-LIKE, MITOCHONDRIAL-RELATED"/>
    <property type="match status" value="1"/>
</dbReference>
<feature type="binding site" evidence="6">
    <location>
        <position position="23"/>
    </location>
    <ligand>
        <name>Zn(2+)</name>
        <dbReference type="ChEBI" id="CHEBI:29105"/>
    </ligand>
</feature>
<dbReference type="GO" id="GO:0008270">
    <property type="term" value="F:zinc ion binding"/>
    <property type="evidence" value="ECO:0007669"/>
    <property type="project" value="UniProtKB-UniRule"/>
</dbReference>
<feature type="binding site" evidence="6">
    <location>
        <position position="42"/>
    </location>
    <ligand>
        <name>Zn(2+)</name>
        <dbReference type="ChEBI" id="CHEBI:29105"/>
    </ligand>
</feature>
<dbReference type="InterPro" id="IPR038366">
    <property type="entry name" value="Znf_CppX_C4_sf"/>
</dbReference>
<evidence type="ECO:0000256" key="1">
    <source>
        <dbReference type="ARBA" id="ARBA00022723"/>
    </source>
</evidence>
<dbReference type="GO" id="GO:0051603">
    <property type="term" value="P:proteolysis involved in protein catabolic process"/>
    <property type="evidence" value="ECO:0007669"/>
    <property type="project" value="TreeGrafter"/>
</dbReference>
<dbReference type="PROSITE" id="PS51902">
    <property type="entry name" value="CLPX_ZB"/>
    <property type="match status" value="1"/>
</dbReference>
<dbReference type="InterPro" id="IPR050052">
    <property type="entry name" value="ATP-dep_Clp_protease_ClpX"/>
</dbReference>
<keyword evidence="5 6" id="KW-0143">Chaperone</keyword>
<keyword evidence="9" id="KW-1185">Reference proteome</keyword>
<dbReference type="OrthoDB" id="9804062at2"/>
<dbReference type="eggNOG" id="COG1219">
    <property type="taxonomic scope" value="Bacteria"/>
</dbReference>
<dbReference type="SMART" id="SM00994">
    <property type="entry name" value="zf-C4_ClpX"/>
    <property type="match status" value="1"/>
</dbReference>
<feature type="binding site" evidence="6">
    <location>
        <position position="20"/>
    </location>
    <ligand>
        <name>Zn(2+)</name>
        <dbReference type="ChEBI" id="CHEBI:29105"/>
    </ligand>
</feature>
<sequence>MGRKARDGTLSRNLEGRLMCSFCMRPEAATGALIAGPDAYICEACVFECSRILARETPAQWLSAVTDLPRPRELHDFLDQYVIGQEHAKKVLSVAVYNHYKRIGCCSALGDPELGKSNILLIGPSGSGKTLLAETLARRLAVPFLIADATALTETGYVGEDVDGLIRRLVQSCDNDAQRASLGIVYLDEVDKLAVRHTVSRSRDVSGEGVQQALLRFMDSSVVRFAPRERGAARRPEWLEVDTRQILFICGGAFEGLAQLVERRRRGHGIGFTVDLPGPRRCSNFLAYAEADDLIHYGLIPEFVGRLPVVSVLDPLDEDALVRVLTEPANALVRQYTKLLAMDGCELHFTRGALHALAQEALARGTGARGLRTVIERVLLEPMYRLPRQREVQCLTIDERAVRDGGSPSGFEYSCSTRA</sequence>
<proteinExistence type="inferred from homology"/>
<evidence type="ECO:0000256" key="4">
    <source>
        <dbReference type="ARBA" id="ARBA00022840"/>
    </source>
</evidence>
<dbReference type="GO" id="GO:0051082">
    <property type="term" value="F:unfolded protein binding"/>
    <property type="evidence" value="ECO:0007669"/>
    <property type="project" value="UniProtKB-UniRule"/>
</dbReference>
<name>A4BMQ0_9GAMM</name>
<organism evidence="8 9">
    <name type="scientific">Nitrococcus mobilis Nb-231</name>
    <dbReference type="NCBI Taxonomy" id="314278"/>
    <lineage>
        <taxon>Bacteria</taxon>
        <taxon>Pseudomonadati</taxon>
        <taxon>Pseudomonadota</taxon>
        <taxon>Gammaproteobacteria</taxon>
        <taxon>Chromatiales</taxon>
        <taxon>Ectothiorhodospiraceae</taxon>
        <taxon>Nitrococcus</taxon>
    </lineage>
</organism>
<dbReference type="InterPro" id="IPR004487">
    <property type="entry name" value="Clp_protease_ATP-bd_su_ClpX"/>
</dbReference>
<dbReference type="Pfam" id="PF06689">
    <property type="entry name" value="zf-C4_ClpX"/>
    <property type="match status" value="1"/>
</dbReference>
<keyword evidence="3 6" id="KW-0862">Zinc</keyword>
<dbReference type="SMART" id="SM00382">
    <property type="entry name" value="AAA"/>
    <property type="match status" value="1"/>
</dbReference>
<dbReference type="InterPro" id="IPR027417">
    <property type="entry name" value="P-loop_NTPase"/>
</dbReference>
<feature type="binding site" evidence="6">
    <location>
        <position position="45"/>
    </location>
    <ligand>
        <name>Zn(2+)</name>
        <dbReference type="ChEBI" id="CHEBI:29105"/>
    </ligand>
</feature>
<evidence type="ECO:0000256" key="3">
    <source>
        <dbReference type="ARBA" id="ARBA00022833"/>
    </source>
</evidence>
<dbReference type="NCBIfam" id="TIGR00382">
    <property type="entry name" value="clpX"/>
    <property type="match status" value="1"/>
</dbReference>
<dbReference type="InterPro" id="IPR003959">
    <property type="entry name" value="ATPase_AAA_core"/>
</dbReference>
<dbReference type="GO" id="GO:0046983">
    <property type="term" value="F:protein dimerization activity"/>
    <property type="evidence" value="ECO:0007669"/>
    <property type="project" value="UniProtKB-UniRule"/>
</dbReference>
<dbReference type="GO" id="GO:0016887">
    <property type="term" value="F:ATP hydrolysis activity"/>
    <property type="evidence" value="ECO:0007669"/>
    <property type="project" value="InterPro"/>
</dbReference>
<accession>A4BMQ0</accession>
<dbReference type="PANTHER" id="PTHR48102:SF7">
    <property type="entry name" value="ATP-DEPENDENT CLP PROTEASE ATP-BINDING SUBUNIT CLPX-LIKE, MITOCHONDRIAL"/>
    <property type="match status" value="1"/>
</dbReference>
<dbReference type="RefSeq" id="WP_005005084.1">
    <property type="nucleotide sequence ID" value="NZ_CH672427.1"/>
</dbReference>
<dbReference type="STRING" id="314278.NB231_17248"/>
<reference evidence="8 9" key="1">
    <citation type="submission" date="2006-02" db="EMBL/GenBank/DDBJ databases">
        <authorList>
            <person name="Waterbury J."/>
            <person name="Ferriera S."/>
            <person name="Johnson J."/>
            <person name="Kravitz S."/>
            <person name="Halpern A."/>
            <person name="Remington K."/>
            <person name="Beeson K."/>
            <person name="Tran B."/>
            <person name="Rogers Y.-H."/>
            <person name="Friedman R."/>
            <person name="Venter J.C."/>
        </authorList>
    </citation>
    <scope>NUCLEOTIDE SEQUENCE [LARGE SCALE GENOMIC DNA]</scope>
    <source>
        <strain evidence="8 9">Nb-231</strain>
    </source>
</reference>
<dbReference type="Gene3D" id="3.40.50.300">
    <property type="entry name" value="P-loop containing nucleotide triphosphate hydrolases"/>
    <property type="match status" value="1"/>
</dbReference>
<dbReference type="InterPro" id="IPR003593">
    <property type="entry name" value="AAA+_ATPase"/>
</dbReference>
<dbReference type="SUPFAM" id="SSF57716">
    <property type="entry name" value="Glucocorticoid receptor-like (DNA-binding domain)"/>
    <property type="match status" value="1"/>
</dbReference>
<keyword evidence="1 6" id="KW-0479">Metal-binding</keyword>
<evidence type="ECO:0000256" key="5">
    <source>
        <dbReference type="ARBA" id="ARBA00023186"/>
    </source>
</evidence>
<dbReference type="Pfam" id="PF07724">
    <property type="entry name" value="AAA_2"/>
    <property type="match status" value="1"/>
</dbReference>
<dbReference type="InterPro" id="IPR010603">
    <property type="entry name" value="Znf_CppX_C4"/>
</dbReference>
<dbReference type="Pfam" id="PF10431">
    <property type="entry name" value="ClpB_D2-small"/>
    <property type="match status" value="1"/>
</dbReference>
<keyword evidence="8" id="KW-0645">Protease</keyword>
<gene>
    <name evidence="8" type="ORF">NB231_17248</name>
</gene>
<evidence type="ECO:0000259" key="7">
    <source>
        <dbReference type="PROSITE" id="PS51902"/>
    </source>
</evidence>
<keyword evidence="4 8" id="KW-0067">ATP-binding</keyword>
<dbReference type="HOGENOM" id="CLU_014218_8_2_6"/>
<protein>
    <submittedName>
        <fullName evidence="8">ATP-dependent protease ATP-binding subunit</fullName>
    </submittedName>
</protein>
<evidence type="ECO:0000313" key="8">
    <source>
        <dbReference type="EMBL" id="EAR23588.1"/>
    </source>
</evidence>
<keyword evidence="8" id="KW-0378">Hydrolase</keyword>
<dbReference type="SUPFAM" id="SSF52540">
    <property type="entry name" value="P-loop containing nucleoside triphosphate hydrolases"/>
    <property type="match status" value="1"/>
</dbReference>
<dbReference type="EMBL" id="AAOF01000001">
    <property type="protein sequence ID" value="EAR23588.1"/>
    <property type="molecule type" value="Genomic_DNA"/>
</dbReference>
<dbReference type="SMART" id="SM01086">
    <property type="entry name" value="ClpB_D2-small"/>
    <property type="match status" value="1"/>
</dbReference>
<dbReference type="Gene3D" id="6.20.220.10">
    <property type="entry name" value="ClpX chaperone, C4-type zinc finger domain"/>
    <property type="match status" value="1"/>
</dbReference>
<comment type="similarity">
    <text evidence="6">Belongs to the ClpX chaperone family.</text>
</comment>
<dbReference type="GO" id="GO:0008233">
    <property type="term" value="F:peptidase activity"/>
    <property type="evidence" value="ECO:0007669"/>
    <property type="project" value="UniProtKB-KW"/>
</dbReference>
<dbReference type="GO" id="GO:0140662">
    <property type="term" value="F:ATP-dependent protein folding chaperone"/>
    <property type="evidence" value="ECO:0007669"/>
    <property type="project" value="InterPro"/>
</dbReference>
<dbReference type="AlphaFoldDB" id="A4BMQ0"/>
<feature type="domain" description="ClpX-type ZB" evidence="7">
    <location>
        <begin position="4"/>
        <end position="61"/>
    </location>
</feature>
<dbReference type="NCBIfam" id="NF003745">
    <property type="entry name" value="PRK05342.1"/>
    <property type="match status" value="1"/>
</dbReference>
<dbReference type="InterPro" id="IPR059188">
    <property type="entry name" value="Znf_CLPX-like"/>
</dbReference>
<dbReference type="Proteomes" id="UP000003374">
    <property type="component" value="Unassembled WGS sequence"/>
</dbReference>